<dbReference type="InterPro" id="IPR050549">
    <property type="entry name" value="MFS_Trehalose_Transporter"/>
</dbReference>
<evidence type="ECO:0000313" key="9">
    <source>
        <dbReference type="EMBL" id="RDX67343.1"/>
    </source>
</evidence>
<evidence type="ECO:0000259" key="8">
    <source>
        <dbReference type="PROSITE" id="PS50850"/>
    </source>
</evidence>
<keyword evidence="5 7" id="KW-1133">Transmembrane helix</keyword>
<feature type="domain" description="Major facilitator superfamily (MFS) profile" evidence="8">
    <location>
        <begin position="1"/>
        <end position="278"/>
    </location>
</feature>
<keyword evidence="3" id="KW-0813">Transport</keyword>
<evidence type="ECO:0000256" key="1">
    <source>
        <dbReference type="ARBA" id="ARBA00004141"/>
    </source>
</evidence>
<dbReference type="OrthoDB" id="6612291at2759"/>
<evidence type="ECO:0000256" key="4">
    <source>
        <dbReference type="ARBA" id="ARBA00022692"/>
    </source>
</evidence>
<dbReference type="GO" id="GO:0016020">
    <property type="term" value="C:membrane"/>
    <property type="evidence" value="ECO:0007669"/>
    <property type="project" value="UniProtKB-SubCell"/>
</dbReference>
<dbReference type="PANTHER" id="PTHR48021">
    <property type="match status" value="1"/>
</dbReference>
<feature type="transmembrane region" description="Helical" evidence="7">
    <location>
        <begin position="256"/>
        <end position="274"/>
    </location>
</feature>
<evidence type="ECO:0000256" key="2">
    <source>
        <dbReference type="ARBA" id="ARBA00010992"/>
    </source>
</evidence>
<dbReference type="EMBL" id="QJKJ01013036">
    <property type="protein sequence ID" value="RDX67343.1"/>
    <property type="molecule type" value="Genomic_DNA"/>
</dbReference>
<dbReference type="InterPro" id="IPR020846">
    <property type="entry name" value="MFS_dom"/>
</dbReference>
<proteinExistence type="inferred from homology"/>
<reference evidence="9" key="1">
    <citation type="submission" date="2018-05" db="EMBL/GenBank/DDBJ databases">
        <title>Draft genome of Mucuna pruriens seed.</title>
        <authorList>
            <person name="Nnadi N.E."/>
            <person name="Vos R."/>
            <person name="Hasami M.H."/>
            <person name="Devisetty U.K."/>
            <person name="Aguiy J.C."/>
        </authorList>
    </citation>
    <scope>NUCLEOTIDE SEQUENCE [LARGE SCALE GENOMIC DNA]</scope>
    <source>
        <strain evidence="9">JCA_2017</strain>
    </source>
</reference>
<dbReference type="GO" id="GO:0022857">
    <property type="term" value="F:transmembrane transporter activity"/>
    <property type="evidence" value="ECO:0007669"/>
    <property type="project" value="InterPro"/>
</dbReference>
<dbReference type="Gene3D" id="1.20.1250.20">
    <property type="entry name" value="MFS general substrate transporter like domains"/>
    <property type="match status" value="1"/>
</dbReference>
<dbReference type="SUPFAM" id="SSF103473">
    <property type="entry name" value="MFS general substrate transporter"/>
    <property type="match status" value="1"/>
</dbReference>
<feature type="non-terminal residue" evidence="9">
    <location>
        <position position="291"/>
    </location>
</feature>
<dbReference type="PRINTS" id="PR00171">
    <property type="entry name" value="SUGRTRNSPORT"/>
</dbReference>
<comment type="similarity">
    <text evidence="2">Belongs to the major facilitator superfamily. Sugar transporter (TC 2.A.1.1) family.</text>
</comment>
<feature type="non-terminal residue" evidence="9">
    <location>
        <position position="1"/>
    </location>
</feature>
<keyword evidence="6 7" id="KW-0472">Membrane</keyword>
<feature type="transmembrane region" description="Helical" evidence="7">
    <location>
        <begin position="150"/>
        <end position="172"/>
    </location>
</feature>
<evidence type="ECO:0000256" key="6">
    <source>
        <dbReference type="ARBA" id="ARBA00023136"/>
    </source>
</evidence>
<dbReference type="InterPro" id="IPR005828">
    <property type="entry name" value="MFS_sugar_transport-like"/>
</dbReference>
<dbReference type="InterPro" id="IPR036259">
    <property type="entry name" value="MFS_trans_sf"/>
</dbReference>
<protein>
    <submittedName>
        <fullName evidence="9">Sugar transporter ERD6-like 6</fullName>
    </submittedName>
</protein>
<feature type="transmembrane region" description="Helical" evidence="7">
    <location>
        <begin position="6"/>
        <end position="23"/>
    </location>
</feature>
<dbReference type="Proteomes" id="UP000257109">
    <property type="component" value="Unassembled WGS sequence"/>
</dbReference>
<gene>
    <name evidence="9" type="ORF">CR513_53795</name>
</gene>
<keyword evidence="10" id="KW-1185">Reference proteome</keyword>
<evidence type="ECO:0000313" key="10">
    <source>
        <dbReference type="Proteomes" id="UP000257109"/>
    </source>
</evidence>
<dbReference type="AlphaFoldDB" id="A0A371EMQ2"/>
<comment type="caution">
    <text evidence="9">The sequence shown here is derived from an EMBL/GenBank/DDBJ whole genome shotgun (WGS) entry which is preliminary data.</text>
</comment>
<evidence type="ECO:0000256" key="5">
    <source>
        <dbReference type="ARBA" id="ARBA00022989"/>
    </source>
</evidence>
<comment type="subcellular location">
    <subcellularLocation>
        <location evidence="1">Membrane</location>
        <topology evidence="1">Multi-pass membrane protein</topology>
    </subcellularLocation>
</comment>
<keyword evidence="3" id="KW-0762">Sugar transport</keyword>
<dbReference type="PANTHER" id="PTHR48021:SF58">
    <property type="entry name" value="SUGAR PORTER (SP) FAMILY MFS TRANSPORTER"/>
    <property type="match status" value="1"/>
</dbReference>
<dbReference type="Pfam" id="PF00083">
    <property type="entry name" value="Sugar_tr"/>
    <property type="match status" value="1"/>
</dbReference>
<organism evidence="9 10">
    <name type="scientific">Mucuna pruriens</name>
    <name type="common">Velvet bean</name>
    <name type="synonym">Dolichos pruriens</name>
    <dbReference type="NCBI Taxonomy" id="157652"/>
    <lineage>
        <taxon>Eukaryota</taxon>
        <taxon>Viridiplantae</taxon>
        <taxon>Streptophyta</taxon>
        <taxon>Embryophyta</taxon>
        <taxon>Tracheophyta</taxon>
        <taxon>Spermatophyta</taxon>
        <taxon>Magnoliopsida</taxon>
        <taxon>eudicotyledons</taxon>
        <taxon>Gunneridae</taxon>
        <taxon>Pentapetalae</taxon>
        <taxon>rosids</taxon>
        <taxon>fabids</taxon>
        <taxon>Fabales</taxon>
        <taxon>Fabaceae</taxon>
        <taxon>Papilionoideae</taxon>
        <taxon>50 kb inversion clade</taxon>
        <taxon>NPAAA clade</taxon>
        <taxon>indigoferoid/millettioid clade</taxon>
        <taxon>Phaseoleae</taxon>
        <taxon>Mucuna</taxon>
    </lineage>
</organism>
<dbReference type="PROSITE" id="PS50850">
    <property type="entry name" value="MFS"/>
    <property type="match status" value="1"/>
</dbReference>
<feature type="transmembrane region" description="Helical" evidence="7">
    <location>
        <begin position="184"/>
        <end position="212"/>
    </location>
</feature>
<feature type="transmembrane region" description="Helical" evidence="7">
    <location>
        <begin position="224"/>
        <end position="244"/>
    </location>
</feature>
<evidence type="ECO:0000256" key="3">
    <source>
        <dbReference type="ARBA" id="ARBA00022597"/>
    </source>
</evidence>
<feature type="transmembrane region" description="Helical" evidence="7">
    <location>
        <begin position="83"/>
        <end position="108"/>
    </location>
</feature>
<sequence length="291" mass="31695">HSLCVSFAGIIPCSILIPGLYFIPESPRWLAEMGMIEKFEAALQTLRGRNVDITMEAQEIQGSLVTTNKADTIRFEDLKRRRYWFPLMVGIGLLVLQQLSGINGVFFYSSKIFSSAGISSSDAATFGLGAMQVAMTGIATSLVDRSGRRMLLILSSSIMTLSLLLVATAFYLEGVVSNDSNIHQILAMLSVMGLVALVIGFSLGVGPIPWIIMSEILPPNIKGLAGSTATFLNWFTASIITMTANLLLNWSSAGTFTIYAIFSAFTVAFAILWVPETKDRTLEEIQATFIR</sequence>
<evidence type="ECO:0000256" key="7">
    <source>
        <dbReference type="SAM" id="Phobius"/>
    </source>
</evidence>
<feature type="transmembrane region" description="Helical" evidence="7">
    <location>
        <begin position="123"/>
        <end position="143"/>
    </location>
</feature>
<dbReference type="InterPro" id="IPR003663">
    <property type="entry name" value="Sugar/inositol_transpt"/>
</dbReference>
<keyword evidence="4 7" id="KW-0812">Transmembrane</keyword>
<dbReference type="STRING" id="157652.A0A371EMQ2"/>
<name>A0A371EMQ2_MUCPR</name>
<accession>A0A371EMQ2</accession>